<evidence type="ECO:0000313" key="3">
    <source>
        <dbReference type="Proteomes" id="UP000216442"/>
    </source>
</evidence>
<proteinExistence type="predicted"/>
<accession>A0A271LAF8</accession>
<keyword evidence="3" id="KW-1185">Reference proteome</keyword>
<evidence type="ECO:0000256" key="1">
    <source>
        <dbReference type="SAM" id="MobiDB-lite"/>
    </source>
</evidence>
<organism evidence="2 3">
    <name type="scientific">Mesorhizobium temperatum</name>
    <dbReference type="NCBI Taxonomy" id="241416"/>
    <lineage>
        <taxon>Bacteria</taxon>
        <taxon>Pseudomonadati</taxon>
        <taxon>Pseudomonadota</taxon>
        <taxon>Alphaproteobacteria</taxon>
        <taxon>Hyphomicrobiales</taxon>
        <taxon>Phyllobacteriaceae</taxon>
        <taxon>Mesorhizobium</taxon>
    </lineage>
</organism>
<protein>
    <submittedName>
        <fullName evidence="2">Uncharacterized protein</fullName>
    </submittedName>
</protein>
<gene>
    <name evidence="2" type="ORF">CIT26_33110</name>
</gene>
<dbReference type="EMBL" id="NPKJ01000075">
    <property type="protein sequence ID" value="PAQ05084.1"/>
    <property type="molecule type" value="Genomic_DNA"/>
</dbReference>
<reference evidence="2 3" key="1">
    <citation type="submission" date="2017-08" db="EMBL/GenBank/DDBJ databases">
        <title>Mesorhizobium wenxinae sp. nov., a novel rhizobial species isolated from root nodules of chickpea (Cicer arietinum L.).</title>
        <authorList>
            <person name="Zhang J."/>
        </authorList>
    </citation>
    <scope>NUCLEOTIDE SEQUENCE [LARGE SCALE GENOMIC DNA]</scope>
    <source>
        <strain evidence="2 3">SDW018</strain>
    </source>
</reference>
<dbReference type="Proteomes" id="UP000216442">
    <property type="component" value="Unassembled WGS sequence"/>
</dbReference>
<sequence length="76" mass="8026">MFRPYLKVSIRHAFKVPVHFDPDLIATEGETFPSGSVATGRKPSELLLPPTTTSTKAAALEGDGGLGTKSQSEPVS</sequence>
<feature type="region of interest" description="Disordered" evidence="1">
    <location>
        <begin position="54"/>
        <end position="76"/>
    </location>
</feature>
<comment type="caution">
    <text evidence="2">The sequence shown here is derived from an EMBL/GenBank/DDBJ whole genome shotgun (WGS) entry which is preliminary data.</text>
</comment>
<evidence type="ECO:0000313" key="2">
    <source>
        <dbReference type="EMBL" id="PAQ05084.1"/>
    </source>
</evidence>
<name>A0A271LAF8_9HYPH</name>
<dbReference type="AlphaFoldDB" id="A0A271LAF8"/>
<dbReference type="OrthoDB" id="8101038at2"/>